<accession>A0A2H4ZLE7</accession>
<dbReference type="EMBL" id="MG519846">
    <property type="protein sequence ID" value="AUG31300.1"/>
    <property type="molecule type" value="mRNA"/>
</dbReference>
<evidence type="ECO:0000256" key="1">
    <source>
        <dbReference type="SAM" id="MobiDB-lite"/>
    </source>
</evidence>
<name>A0A2H4ZLE7_ALLSI</name>
<feature type="chain" id="PRO_5014183026" evidence="2">
    <location>
        <begin position="20"/>
        <end position="95"/>
    </location>
</feature>
<feature type="region of interest" description="Disordered" evidence="1">
    <location>
        <begin position="24"/>
        <end position="60"/>
    </location>
</feature>
<proteinExistence type="evidence at transcript level"/>
<evidence type="ECO:0000256" key="2">
    <source>
        <dbReference type="SAM" id="SignalP"/>
    </source>
</evidence>
<keyword evidence="2" id="KW-0732">Signal</keyword>
<dbReference type="AlphaFoldDB" id="A0A2H4ZLE7"/>
<sequence length="95" mass="10227">MKTPCLLFALVLLVLHVRAMSNPVGEKQPQKEADTWDGVEDDASETKGDVEAEGAGGQNNPMICSYSGGSCRPRCTGHEVMVGKCYGTFICCVRM</sequence>
<reference evidence="3" key="1">
    <citation type="submission" date="2017-11" db="EMBL/GenBank/DDBJ databases">
        <authorList>
            <person name="Han C.G."/>
        </authorList>
    </citation>
    <scope>NUCLEOTIDE SEQUENCE</scope>
</reference>
<evidence type="ECO:0000313" key="3">
    <source>
        <dbReference type="EMBL" id="AUG31300.1"/>
    </source>
</evidence>
<organism evidence="3">
    <name type="scientific">Alligator sinensis</name>
    <name type="common">Chinese alligator</name>
    <dbReference type="NCBI Taxonomy" id="38654"/>
    <lineage>
        <taxon>Eukaryota</taxon>
        <taxon>Metazoa</taxon>
        <taxon>Chordata</taxon>
        <taxon>Craniata</taxon>
        <taxon>Vertebrata</taxon>
        <taxon>Euteleostomi</taxon>
        <taxon>Archelosauria</taxon>
        <taxon>Archosauria</taxon>
        <taxon>Crocodylia</taxon>
        <taxon>Alligatoridae</taxon>
        <taxon>Alligatorinae</taxon>
        <taxon>Alligator</taxon>
    </lineage>
</organism>
<protein>
    <submittedName>
        <fullName evidence="3">Antimicrobial-peptide</fullName>
    </submittedName>
</protein>
<reference evidence="3" key="2">
    <citation type="journal article" date="2018" name="Dev. Comp. Immunol.">
        <title>A crucial role of paralogous ?-defensin genes in the Chinese alligator innate immune system revealed by the first determination of a Crocodilia defensin cluster.</title>
        <authorList>
            <person name="Tang K.Y."/>
            <person name="Wang X."/>
            <person name="Wan Q.H."/>
            <person name="Fang S.G."/>
        </authorList>
    </citation>
    <scope>NUCLEOTIDE SEQUENCE</scope>
</reference>
<feature type="signal peptide" evidence="2">
    <location>
        <begin position="1"/>
        <end position="19"/>
    </location>
</feature>